<evidence type="ECO:0000256" key="3">
    <source>
        <dbReference type="SAM" id="Phobius"/>
    </source>
</evidence>
<name>A0A834YC64_TETSI</name>
<evidence type="ECO:0000259" key="4">
    <source>
        <dbReference type="PROSITE" id="PS50089"/>
    </source>
</evidence>
<sequence>MMGPGMNLVTTVIGFGMSATFIVFVCTRLICGRIRPVESRPEFEMDSTTDLEQSEPRVRGLEPVVVAAIPTMKFNREAFDSVEDAQCTICLGEYQDKEVLRIIPKCGHNFHLACIDLWLQKQSTCPVCRLPLQELFETKHASLPMHSMILQSMGGSDVVSNHSHQWLLPGRERSLGDVSNQGRHESSGNLEPTITGEAETGR</sequence>
<dbReference type="FunFam" id="3.30.40.10:FF:000971">
    <property type="entry name" value="Putative RING zinc finger domain superfamily protein"/>
    <property type="match status" value="1"/>
</dbReference>
<dbReference type="Pfam" id="PF13639">
    <property type="entry name" value="zf-RING_2"/>
    <property type="match status" value="1"/>
</dbReference>
<keyword evidence="3" id="KW-1133">Transmembrane helix</keyword>
<feature type="compositionally biased region" description="Polar residues" evidence="2">
    <location>
        <begin position="177"/>
        <end position="192"/>
    </location>
</feature>
<feature type="transmembrane region" description="Helical" evidence="3">
    <location>
        <begin position="12"/>
        <end position="31"/>
    </location>
</feature>
<organism evidence="5 6">
    <name type="scientific">Tetracentron sinense</name>
    <name type="common">Spur-leaf</name>
    <dbReference type="NCBI Taxonomy" id="13715"/>
    <lineage>
        <taxon>Eukaryota</taxon>
        <taxon>Viridiplantae</taxon>
        <taxon>Streptophyta</taxon>
        <taxon>Embryophyta</taxon>
        <taxon>Tracheophyta</taxon>
        <taxon>Spermatophyta</taxon>
        <taxon>Magnoliopsida</taxon>
        <taxon>Trochodendrales</taxon>
        <taxon>Trochodendraceae</taxon>
        <taxon>Tetracentron</taxon>
    </lineage>
</organism>
<dbReference type="SUPFAM" id="SSF57850">
    <property type="entry name" value="RING/U-box"/>
    <property type="match status" value="1"/>
</dbReference>
<dbReference type="OMA" id="CIDLWIR"/>
<accession>A0A834YC64</accession>
<dbReference type="GO" id="GO:0008270">
    <property type="term" value="F:zinc ion binding"/>
    <property type="evidence" value="ECO:0007669"/>
    <property type="project" value="UniProtKB-KW"/>
</dbReference>
<evidence type="ECO:0000313" key="5">
    <source>
        <dbReference type="EMBL" id="KAF8379416.1"/>
    </source>
</evidence>
<dbReference type="InterPro" id="IPR013083">
    <property type="entry name" value="Znf_RING/FYVE/PHD"/>
</dbReference>
<keyword evidence="3" id="KW-0812">Transmembrane</keyword>
<feature type="region of interest" description="Disordered" evidence="2">
    <location>
        <begin position="174"/>
        <end position="202"/>
    </location>
</feature>
<keyword evidence="1" id="KW-0479">Metal-binding</keyword>
<protein>
    <recommendedName>
        <fullName evidence="4">RING-type domain-containing protein</fullName>
    </recommendedName>
</protein>
<keyword evidence="1" id="KW-0863">Zinc-finger</keyword>
<dbReference type="InterPro" id="IPR053070">
    <property type="entry name" value="RING-type_E3_ubiquitin-ligase"/>
</dbReference>
<evidence type="ECO:0000313" key="6">
    <source>
        <dbReference type="Proteomes" id="UP000655225"/>
    </source>
</evidence>
<keyword evidence="6" id="KW-1185">Reference proteome</keyword>
<keyword evidence="3" id="KW-0472">Membrane</keyword>
<reference evidence="5 6" key="1">
    <citation type="submission" date="2020-04" db="EMBL/GenBank/DDBJ databases">
        <title>Plant Genome Project.</title>
        <authorList>
            <person name="Zhang R.-G."/>
        </authorList>
    </citation>
    <scope>NUCLEOTIDE SEQUENCE [LARGE SCALE GENOMIC DNA]</scope>
    <source>
        <strain evidence="5">YNK0</strain>
        <tissue evidence="5">Leaf</tissue>
    </source>
</reference>
<feature type="domain" description="RING-type" evidence="4">
    <location>
        <begin position="87"/>
        <end position="129"/>
    </location>
</feature>
<dbReference type="Proteomes" id="UP000655225">
    <property type="component" value="Unassembled WGS sequence"/>
</dbReference>
<dbReference type="AlphaFoldDB" id="A0A834YC64"/>
<dbReference type="SMART" id="SM00184">
    <property type="entry name" value="RING"/>
    <property type="match status" value="1"/>
</dbReference>
<dbReference type="CDD" id="cd16461">
    <property type="entry name" value="RING-H2_EL5-like"/>
    <property type="match status" value="1"/>
</dbReference>
<gene>
    <name evidence="5" type="ORF">HHK36_028851</name>
</gene>
<comment type="caution">
    <text evidence="5">The sequence shown here is derived from an EMBL/GenBank/DDBJ whole genome shotgun (WGS) entry which is preliminary data.</text>
</comment>
<evidence type="ECO:0000256" key="1">
    <source>
        <dbReference type="PROSITE-ProRule" id="PRU00175"/>
    </source>
</evidence>
<dbReference type="PROSITE" id="PS50089">
    <property type="entry name" value="ZF_RING_2"/>
    <property type="match status" value="1"/>
</dbReference>
<dbReference type="EMBL" id="JABCRI010000022">
    <property type="protein sequence ID" value="KAF8379416.1"/>
    <property type="molecule type" value="Genomic_DNA"/>
</dbReference>
<keyword evidence="1" id="KW-0862">Zinc</keyword>
<evidence type="ECO:0000256" key="2">
    <source>
        <dbReference type="SAM" id="MobiDB-lite"/>
    </source>
</evidence>
<dbReference type="InterPro" id="IPR001841">
    <property type="entry name" value="Znf_RING"/>
</dbReference>
<dbReference type="PANTHER" id="PTHR47035">
    <property type="entry name" value="OS11G0150450 PROTEIN"/>
    <property type="match status" value="1"/>
</dbReference>
<proteinExistence type="predicted"/>
<dbReference type="PANTHER" id="PTHR47035:SF4">
    <property type="entry name" value="OS02G0676500 PROTEIN"/>
    <property type="match status" value="1"/>
</dbReference>
<dbReference type="Gene3D" id="3.30.40.10">
    <property type="entry name" value="Zinc/RING finger domain, C3HC4 (zinc finger)"/>
    <property type="match status" value="1"/>
</dbReference>